<keyword evidence="3" id="KW-0597">Phosphoprotein</keyword>
<dbReference type="GO" id="GO:0006355">
    <property type="term" value="P:regulation of DNA-templated transcription"/>
    <property type="evidence" value="ECO:0007669"/>
    <property type="project" value="InterPro"/>
</dbReference>
<feature type="domain" description="PAS" evidence="9">
    <location>
        <begin position="1109"/>
        <end position="1179"/>
    </location>
</feature>
<feature type="compositionally biased region" description="Basic and acidic residues" evidence="7">
    <location>
        <begin position="324"/>
        <end position="339"/>
    </location>
</feature>
<evidence type="ECO:0000256" key="7">
    <source>
        <dbReference type="SAM" id="MobiDB-lite"/>
    </source>
</evidence>
<evidence type="ECO:0000256" key="6">
    <source>
        <dbReference type="ARBA" id="ARBA00023012"/>
    </source>
</evidence>
<dbReference type="GO" id="GO:0000155">
    <property type="term" value="F:phosphorelay sensor kinase activity"/>
    <property type="evidence" value="ECO:0007669"/>
    <property type="project" value="InterPro"/>
</dbReference>
<dbReference type="EC" id="2.7.13.3" evidence="2"/>
<protein>
    <recommendedName>
        <fullName evidence="2">histidine kinase</fullName>
        <ecNumber evidence="2">2.7.13.3</ecNumber>
    </recommendedName>
</protein>
<dbReference type="PRINTS" id="PR00344">
    <property type="entry name" value="BCTRLSENSOR"/>
</dbReference>
<dbReference type="CDD" id="cd00130">
    <property type="entry name" value="PAS"/>
    <property type="match status" value="1"/>
</dbReference>
<evidence type="ECO:0000259" key="8">
    <source>
        <dbReference type="PROSITE" id="PS50109"/>
    </source>
</evidence>
<evidence type="ECO:0000256" key="2">
    <source>
        <dbReference type="ARBA" id="ARBA00012438"/>
    </source>
</evidence>
<feature type="compositionally biased region" description="Basic and acidic residues" evidence="7">
    <location>
        <begin position="743"/>
        <end position="752"/>
    </location>
</feature>
<keyword evidence="4" id="KW-0808">Transferase</keyword>
<evidence type="ECO:0000259" key="9">
    <source>
        <dbReference type="PROSITE" id="PS50112"/>
    </source>
</evidence>
<accession>A0A1I5DE90</accession>
<gene>
    <name evidence="10" type="ORF">SAMN04488056_102568</name>
</gene>
<dbReference type="InterPro" id="IPR013767">
    <property type="entry name" value="PAS_fold"/>
</dbReference>
<sequence>MPSFQPASLASPYLTLSAHPTIGAVLLDSRPAWVWNDEGNRILWANAAGLAFFGETSMDSLLERSFGDVHPARRHLARLARNARPDSPTLDTLRFFLGLSFVTLSCLCKKIKVEGETVLLVLSSEPLDAIEAPDQTPDWPENADPKTSLLSALSCDGTLHSALLDDHGKVIAASDGFVPFGNNAVALDKLLAKLADDARYAEGSLPFFDSQTSAAVARISDEPDIGYLLLVHNPAIAVDNAPTGSDNPFAELEDDNQDEIERALAEEEADIFEDPFGINELSELEERLIKGPDRLKDRDLQPFLTDEGRPYSSLPFTDPVTGRELSREDLIKDGKDRPTSEASITVLDSHLRQKQQAKDDNVYRLQFPQRGNGSSDQSALNGMSDDFHAKGAYHFVWESDETGRFKFVSEELANGVGPRNADIGGLTWSDVAARFEMDEDGAVASGFDSRDTWASLDVWWPVADKPYRIAVELTGLPIYGHLHGFQGFRGFGLCKPDERQDMPGSLAHQGALDADQTKPEDQTQDTEQERSESHGLQLQIAQIEELISADLLKAAQNAVASTTELISPETAGDRGQSPQDTDETSGVIAVCDDSKKGTEDQSYENNNNNQSEPENPSVEASQPNEDTETIAHKQTFELVGSLLSGNPDGVKETTQDASIKEETAREAKLSAGEEHAFQEIAEALSDESFESRLPAEDLDDDYEEFEAFGEEELEDEEESDALKAAPQASIFPTDEIVQQIASEVEKADREAAPSKPVETSDAAEDKPARPTITRRPLAALIKKRLKNEEEPALPWRSSEGSLGDLLAARERKDDAHKSATSKALLDIFSIDPKLKSLHEQAGLAQQPSQGDTLAEPLKEADVTSDGEAFASEQDASLEQSKPEDSLTPDAAKQLDASQEDISQAWVEDGSQDVDNALQDDPFEEPVVSSSHFVISASGDDEDSLPEPPALPSLGNDIPEDGETPSESSADLTAATVAGVAALSIGTLWDKGDKSSPLIDMLNKLPTAIIVSAQGTVLFASKTALTLLGYESPEALQAMGGMEGLFSGRPGDWLTKTNGRTTLRTEDGSPISVEANISSINWGEQPAAMLCFEETPATPPSVGVSEEDEKIAELEAILDTATDGVLVLDRDGCILRMNHSAEALFEVDRHKVAGERFVSLLADESHKDALAYLERLRNSGLASLLNGGQEVIGQLRSGGLIPLVMTMGRVSIPGTNRFCAVLRDVTDWKRTQEELLTQKLRAEDASKKKSEFLAKVSHEIRTPLNAIIGFSEVMMEERFGSIGQERYKDYLKDIKLSGTHIMSLLNDLLDLSKVEAGKMDLQFEAVGLNGLVAECVGIMQPQANRSQIIIRTSTASRLPDVVADCRSLRQIILNVLSNAVKFNHAGGQVIVSTTEQENGDVVLRIRDTGIGMSKEEMKRALEPFRQISSTTRTAAEGTGLGLPLTKALTEANRARLSISSESDHGTLVEITFPEERVVEPEPENPVEAEPAS</sequence>
<feature type="region of interest" description="Disordered" evidence="7">
    <location>
        <begin position="564"/>
        <end position="673"/>
    </location>
</feature>
<proteinExistence type="predicted"/>
<evidence type="ECO:0000256" key="1">
    <source>
        <dbReference type="ARBA" id="ARBA00000085"/>
    </source>
</evidence>
<feature type="region of interest" description="Disordered" evidence="7">
    <location>
        <begin position="742"/>
        <end position="777"/>
    </location>
</feature>
<dbReference type="Pfam" id="PF02518">
    <property type="entry name" value="HATPase_c"/>
    <property type="match status" value="1"/>
</dbReference>
<feature type="domain" description="Histidine kinase" evidence="8">
    <location>
        <begin position="1254"/>
        <end position="1475"/>
    </location>
</feature>
<dbReference type="InterPro" id="IPR005467">
    <property type="entry name" value="His_kinase_dom"/>
</dbReference>
<dbReference type="Gene3D" id="3.30.565.10">
    <property type="entry name" value="Histidine kinase-like ATPase, C-terminal domain"/>
    <property type="match status" value="1"/>
</dbReference>
<dbReference type="Proteomes" id="UP000199236">
    <property type="component" value="Unassembled WGS sequence"/>
</dbReference>
<comment type="catalytic activity">
    <reaction evidence="1">
        <text>ATP + protein L-histidine = ADP + protein N-phospho-L-histidine.</text>
        <dbReference type="EC" id="2.7.13.3"/>
    </reaction>
</comment>
<dbReference type="PANTHER" id="PTHR43711">
    <property type="entry name" value="TWO-COMPONENT HISTIDINE KINASE"/>
    <property type="match status" value="1"/>
</dbReference>
<evidence type="ECO:0000256" key="4">
    <source>
        <dbReference type="ARBA" id="ARBA00022679"/>
    </source>
</evidence>
<dbReference type="Gene3D" id="3.30.450.20">
    <property type="entry name" value="PAS domain"/>
    <property type="match status" value="1"/>
</dbReference>
<dbReference type="EMBL" id="FOVR01000002">
    <property type="protein sequence ID" value="SFN97437.1"/>
    <property type="molecule type" value="Genomic_DNA"/>
</dbReference>
<evidence type="ECO:0000256" key="5">
    <source>
        <dbReference type="ARBA" id="ARBA00022777"/>
    </source>
</evidence>
<dbReference type="SMART" id="SM00091">
    <property type="entry name" value="PAS"/>
    <property type="match status" value="3"/>
</dbReference>
<feature type="region of interest" description="Disordered" evidence="7">
    <location>
        <begin position="510"/>
        <end position="536"/>
    </location>
</feature>
<feature type="compositionally biased region" description="Basic and acidic residues" evidence="7">
    <location>
        <begin position="515"/>
        <end position="533"/>
    </location>
</feature>
<dbReference type="Gene3D" id="1.10.287.130">
    <property type="match status" value="1"/>
</dbReference>
<dbReference type="OrthoDB" id="9801651at2"/>
<reference evidence="10 11" key="1">
    <citation type="submission" date="2016-10" db="EMBL/GenBank/DDBJ databases">
        <authorList>
            <person name="de Groot N.N."/>
        </authorList>
    </citation>
    <scope>NUCLEOTIDE SEQUENCE [LARGE SCALE GENOMIC DNA]</scope>
    <source>
        <strain evidence="10 11">CGMCC 1.9157</strain>
    </source>
</reference>
<dbReference type="InterPro" id="IPR004358">
    <property type="entry name" value="Sig_transdc_His_kin-like_C"/>
</dbReference>
<feature type="region of interest" description="Disordered" evidence="7">
    <location>
        <begin position="298"/>
        <end position="341"/>
    </location>
</feature>
<feature type="region of interest" description="Disordered" evidence="7">
    <location>
        <begin position="936"/>
        <end position="969"/>
    </location>
</feature>
<dbReference type="PROSITE" id="PS50109">
    <property type="entry name" value="HIS_KIN"/>
    <property type="match status" value="1"/>
</dbReference>
<keyword evidence="6" id="KW-0902">Two-component regulatory system</keyword>
<dbReference type="SUPFAM" id="SSF55785">
    <property type="entry name" value="PYP-like sensor domain (PAS domain)"/>
    <property type="match status" value="1"/>
</dbReference>
<dbReference type="NCBIfam" id="TIGR00229">
    <property type="entry name" value="sensory_box"/>
    <property type="match status" value="1"/>
</dbReference>
<dbReference type="InterPro" id="IPR050736">
    <property type="entry name" value="Sensor_HK_Regulatory"/>
</dbReference>
<dbReference type="InterPro" id="IPR036890">
    <property type="entry name" value="HATPase_C_sf"/>
</dbReference>
<feature type="compositionally biased region" description="Low complexity" evidence="7">
    <location>
        <begin position="603"/>
        <end position="617"/>
    </location>
</feature>
<dbReference type="SUPFAM" id="SSF55874">
    <property type="entry name" value="ATPase domain of HSP90 chaperone/DNA topoisomerase II/histidine kinase"/>
    <property type="match status" value="1"/>
</dbReference>
<dbReference type="SMART" id="SM00387">
    <property type="entry name" value="HATPase_c"/>
    <property type="match status" value="1"/>
</dbReference>
<evidence type="ECO:0000313" key="10">
    <source>
        <dbReference type="EMBL" id="SFN97437.1"/>
    </source>
</evidence>
<dbReference type="Pfam" id="PF13188">
    <property type="entry name" value="PAS_8"/>
    <property type="match status" value="1"/>
</dbReference>
<feature type="compositionally biased region" description="Acidic residues" evidence="7">
    <location>
        <begin position="709"/>
        <end position="719"/>
    </location>
</feature>
<organism evidence="10 11">
    <name type="scientific">Cohaesibacter marisflavi</name>
    <dbReference type="NCBI Taxonomy" id="655353"/>
    <lineage>
        <taxon>Bacteria</taxon>
        <taxon>Pseudomonadati</taxon>
        <taxon>Pseudomonadota</taxon>
        <taxon>Alphaproteobacteria</taxon>
        <taxon>Hyphomicrobiales</taxon>
        <taxon>Cohaesibacteraceae</taxon>
    </lineage>
</organism>
<dbReference type="Pfam" id="PF00512">
    <property type="entry name" value="HisKA"/>
    <property type="match status" value="1"/>
</dbReference>
<dbReference type="PANTHER" id="PTHR43711:SF26">
    <property type="entry name" value="SENSOR HISTIDINE KINASE RCSC"/>
    <property type="match status" value="1"/>
</dbReference>
<evidence type="ECO:0000256" key="3">
    <source>
        <dbReference type="ARBA" id="ARBA00022553"/>
    </source>
</evidence>
<dbReference type="STRING" id="655353.SAMN04488056_102568"/>
<feature type="region of interest" description="Disordered" evidence="7">
    <location>
        <begin position="839"/>
        <end position="904"/>
    </location>
</feature>
<dbReference type="RefSeq" id="WP_090070157.1">
    <property type="nucleotide sequence ID" value="NZ_FOVR01000002.1"/>
</dbReference>
<dbReference type="SUPFAM" id="SSF47384">
    <property type="entry name" value="Homodimeric domain of signal transducing histidine kinase"/>
    <property type="match status" value="1"/>
</dbReference>
<dbReference type="Pfam" id="PF00989">
    <property type="entry name" value="PAS"/>
    <property type="match status" value="1"/>
</dbReference>
<evidence type="ECO:0000313" key="11">
    <source>
        <dbReference type="Proteomes" id="UP000199236"/>
    </source>
</evidence>
<dbReference type="InterPro" id="IPR035965">
    <property type="entry name" value="PAS-like_dom_sf"/>
</dbReference>
<dbReference type="InterPro" id="IPR036097">
    <property type="entry name" value="HisK_dim/P_sf"/>
</dbReference>
<dbReference type="CDD" id="cd00082">
    <property type="entry name" value="HisKA"/>
    <property type="match status" value="1"/>
</dbReference>
<dbReference type="InterPro" id="IPR003661">
    <property type="entry name" value="HisK_dim/P_dom"/>
</dbReference>
<feature type="region of interest" description="Disordered" evidence="7">
    <location>
        <begin position="709"/>
        <end position="730"/>
    </location>
</feature>
<keyword evidence="5" id="KW-0418">Kinase</keyword>
<dbReference type="InterPro" id="IPR003594">
    <property type="entry name" value="HATPase_dom"/>
</dbReference>
<dbReference type="SMART" id="SM00388">
    <property type="entry name" value="HisKA"/>
    <property type="match status" value="1"/>
</dbReference>
<dbReference type="InterPro" id="IPR000014">
    <property type="entry name" value="PAS"/>
</dbReference>
<feature type="compositionally biased region" description="Basic and acidic residues" evidence="7">
    <location>
        <begin position="649"/>
        <end position="673"/>
    </location>
</feature>
<dbReference type="PROSITE" id="PS50112">
    <property type="entry name" value="PAS"/>
    <property type="match status" value="1"/>
</dbReference>
<name>A0A1I5DE90_9HYPH</name>
<keyword evidence="11" id="KW-1185">Reference proteome</keyword>